<dbReference type="GO" id="GO:0003899">
    <property type="term" value="F:DNA-directed RNA polymerase activity"/>
    <property type="evidence" value="ECO:0007669"/>
    <property type="project" value="InterPro"/>
</dbReference>
<proteinExistence type="inferred from homology"/>
<evidence type="ECO:0000313" key="3">
    <source>
        <dbReference type="EMBL" id="QHU35924.1"/>
    </source>
</evidence>
<dbReference type="HAMAP" id="MF_00025">
    <property type="entry name" value="RNApol_Rpo5_RPB5"/>
    <property type="match status" value="1"/>
</dbReference>
<dbReference type="PANTHER" id="PTHR10535:SF0">
    <property type="entry name" value="DNA-DIRECTED RNA POLYMERASES I, II, AND III SUBUNIT RPABC1"/>
    <property type="match status" value="1"/>
</dbReference>
<dbReference type="SUPFAM" id="SSF55287">
    <property type="entry name" value="RPB5-like RNA polymerase subunit"/>
    <property type="match status" value="1"/>
</dbReference>
<dbReference type="EMBL" id="MN740615">
    <property type="protein sequence ID" value="QHU35924.1"/>
    <property type="molecule type" value="Genomic_DNA"/>
</dbReference>
<dbReference type="GO" id="GO:0042797">
    <property type="term" value="P:tRNA transcription by RNA polymerase III"/>
    <property type="evidence" value="ECO:0007669"/>
    <property type="project" value="TreeGrafter"/>
</dbReference>
<dbReference type="GO" id="GO:0005666">
    <property type="term" value="C:RNA polymerase III complex"/>
    <property type="evidence" value="ECO:0007669"/>
    <property type="project" value="TreeGrafter"/>
</dbReference>
<dbReference type="Pfam" id="PF01191">
    <property type="entry name" value="RNA_pol_Rpb5_C"/>
    <property type="match status" value="1"/>
</dbReference>
<dbReference type="InterPro" id="IPR014381">
    <property type="entry name" value="Arch_Rpo5/euc_Rpb5"/>
</dbReference>
<name>A0A6C0M260_9ZZZZ</name>
<protein>
    <recommendedName>
        <fullName evidence="2">RNA polymerase subunit H/Rpb5 C-terminal domain-containing protein</fullName>
    </recommendedName>
</protein>
<dbReference type="AlphaFoldDB" id="A0A6C0M260"/>
<organism evidence="3">
    <name type="scientific">viral metagenome</name>
    <dbReference type="NCBI Taxonomy" id="1070528"/>
    <lineage>
        <taxon>unclassified sequences</taxon>
        <taxon>metagenomes</taxon>
        <taxon>organismal metagenomes</taxon>
    </lineage>
</organism>
<dbReference type="PANTHER" id="PTHR10535">
    <property type="entry name" value="DNA-DIRECTED RNA POLYMERASES I, II, AND III SUBUNIT RPABC1"/>
    <property type="match status" value="1"/>
</dbReference>
<feature type="domain" description="RNA polymerase subunit H/Rpb5 C-terminal" evidence="2">
    <location>
        <begin position="124"/>
        <end position="196"/>
    </location>
</feature>
<keyword evidence="1" id="KW-0804">Transcription</keyword>
<dbReference type="GO" id="GO:0005665">
    <property type="term" value="C:RNA polymerase II, core complex"/>
    <property type="evidence" value="ECO:0007669"/>
    <property type="project" value="TreeGrafter"/>
</dbReference>
<dbReference type="Gene3D" id="3.90.940.20">
    <property type="entry name" value="RPB5-like RNA polymerase subunit"/>
    <property type="match status" value="1"/>
</dbReference>
<dbReference type="GO" id="GO:0003677">
    <property type="term" value="F:DNA binding"/>
    <property type="evidence" value="ECO:0007669"/>
    <property type="project" value="InterPro"/>
</dbReference>
<evidence type="ECO:0000256" key="1">
    <source>
        <dbReference type="ARBA" id="ARBA00023163"/>
    </source>
</evidence>
<dbReference type="GO" id="GO:0006366">
    <property type="term" value="P:transcription by RNA polymerase II"/>
    <property type="evidence" value="ECO:0007669"/>
    <property type="project" value="TreeGrafter"/>
</dbReference>
<dbReference type="GO" id="GO:0005736">
    <property type="term" value="C:RNA polymerase I complex"/>
    <property type="evidence" value="ECO:0007669"/>
    <property type="project" value="TreeGrafter"/>
</dbReference>
<evidence type="ECO:0000259" key="2">
    <source>
        <dbReference type="Pfam" id="PF01191"/>
    </source>
</evidence>
<dbReference type="InterPro" id="IPR035913">
    <property type="entry name" value="RPB5-like_sf"/>
</dbReference>
<dbReference type="InterPro" id="IPR000783">
    <property type="entry name" value="RNA_pol_subH/Rpb5_C"/>
</dbReference>
<sequence length="199" mass="23314">MDSTAGLFEIEYDDQKKKMVIINNWIIMLYNRGWLNGNLNDIVKSAVKLDNDTCTIKGINITYSLKFIMRKISTIRKMEDIDEFLEQNQNNYKFFIVSQMVNKAQKQLLEYEKVEVFTDDELLVNTIDNILVPKHILLTDEETEQYLTEYHIRRLELPRILTSDPIAKYYNVKPGQIVKIIRPSVTSGEEIIFRVCVPG</sequence>
<dbReference type="GO" id="GO:0006362">
    <property type="term" value="P:transcription elongation by RNA polymerase I"/>
    <property type="evidence" value="ECO:0007669"/>
    <property type="project" value="TreeGrafter"/>
</dbReference>
<reference evidence="3" key="1">
    <citation type="journal article" date="2020" name="Nature">
        <title>Giant virus diversity and host interactions through global metagenomics.</title>
        <authorList>
            <person name="Schulz F."/>
            <person name="Roux S."/>
            <person name="Paez-Espino D."/>
            <person name="Jungbluth S."/>
            <person name="Walsh D.A."/>
            <person name="Denef V.J."/>
            <person name="McMahon K.D."/>
            <person name="Konstantinidis K.T."/>
            <person name="Eloe-Fadrosh E.A."/>
            <person name="Kyrpides N.C."/>
            <person name="Woyke T."/>
        </authorList>
    </citation>
    <scope>NUCLEOTIDE SEQUENCE</scope>
    <source>
        <strain evidence="3">GVMAG-S-1035085-51</strain>
    </source>
</reference>
<accession>A0A6C0M260</accession>